<keyword evidence="1" id="KW-1133">Transmembrane helix</keyword>
<dbReference type="EMBL" id="QFOT01000005">
    <property type="protein sequence ID" value="PZP57227.1"/>
    <property type="molecule type" value="Genomic_DNA"/>
</dbReference>
<feature type="transmembrane region" description="Helical" evidence="1">
    <location>
        <begin position="19"/>
        <end position="37"/>
    </location>
</feature>
<dbReference type="InterPro" id="IPR008875">
    <property type="entry name" value="TraX"/>
</dbReference>
<dbReference type="Pfam" id="PF05857">
    <property type="entry name" value="TraX"/>
    <property type="match status" value="1"/>
</dbReference>
<feature type="transmembrane region" description="Helical" evidence="1">
    <location>
        <begin position="237"/>
        <end position="256"/>
    </location>
</feature>
<name>A0A2W5FTR9_9BACT</name>
<proteinExistence type="predicted"/>
<evidence type="ECO:0000256" key="1">
    <source>
        <dbReference type="SAM" id="Phobius"/>
    </source>
</evidence>
<feature type="transmembrane region" description="Helical" evidence="1">
    <location>
        <begin position="168"/>
        <end position="185"/>
    </location>
</feature>
<keyword evidence="1" id="KW-0812">Transmembrane</keyword>
<reference evidence="2 3" key="1">
    <citation type="submission" date="2017-08" db="EMBL/GenBank/DDBJ databases">
        <title>Infants hospitalized years apart are colonized by the same room-sourced microbial strains.</title>
        <authorList>
            <person name="Brooks B."/>
            <person name="Olm M.R."/>
            <person name="Firek B.A."/>
            <person name="Baker R."/>
            <person name="Thomas B.C."/>
            <person name="Morowitz M.J."/>
            <person name="Banfield J.F."/>
        </authorList>
    </citation>
    <scope>NUCLEOTIDE SEQUENCE [LARGE SCALE GENOMIC DNA]</scope>
    <source>
        <strain evidence="2">S2_006_000_R2_64</strain>
    </source>
</reference>
<accession>A0A2W5FTR9</accession>
<protein>
    <recommendedName>
        <fullName evidence="4">Acyltransferase 3 domain-containing protein</fullName>
    </recommendedName>
</protein>
<dbReference type="AlphaFoldDB" id="A0A2W5FTR9"/>
<evidence type="ECO:0000313" key="3">
    <source>
        <dbReference type="Proteomes" id="UP000249739"/>
    </source>
</evidence>
<feature type="transmembrane region" description="Helical" evidence="1">
    <location>
        <begin position="74"/>
        <end position="101"/>
    </location>
</feature>
<dbReference type="Proteomes" id="UP000249739">
    <property type="component" value="Unassembled WGS sequence"/>
</dbReference>
<comment type="caution">
    <text evidence="2">The sequence shown here is derived from an EMBL/GenBank/DDBJ whole genome shotgun (WGS) entry which is preliminary data.</text>
</comment>
<feature type="transmembrane region" description="Helical" evidence="1">
    <location>
        <begin position="191"/>
        <end position="209"/>
    </location>
</feature>
<keyword evidence="1" id="KW-0472">Membrane</keyword>
<gene>
    <name evidence="2" type="ORF">DI586_01145</name>
</gene>
<feature type="transmembrane region" description="Helical" evidence="1">
    <location>
        <begin position="121"/>
        <end position="147"/>
    </location>
</feature>
<sequence>MGIIQTESYGAKFLTSYDLLKSLALLLMVLDHVGYYFYPENEWFRVIGRSSMPIWLFLIGYARSRDISKPLWAGAVILIIANFIFGGNILPLNILFTILFVRLLLDRLAYMTFRNWEMALYGAFVLSALVICTYLFTEYGTIALLVAMSGYLMRNGESVNLSAAAQKLFMGYTVAFYALTQIVIFGFDKPVAQAMVVGIGAVSLLLYHFRPVELPEIDSKLPGFVVSALQFGGRYTLQIYVVHLILFKLVACLYGFRGYGWFQWDWIR</sequence>
<organism evidence="2 3">
    <name type="scientific">Micavibrio aeruginosavorus</name>
    <dbReference type="NCBI Taxonomy" id="349221"/>
    <lineage>
        <taxon>Bacteria</taxon>
        <taxon>Pseudomonadati</taxon>
        <taxon>Bdellovibrionota</taxon>
        <taxon>Bdellovibrionia</taxon>
        <taxon>Bdellovibrionales</taxon>
        <taxon>Pseudobdellovibrionaceae</taxon>
        <taxon>Micavibrio</taxon>
    </lineage>
</organism>
<evidence type="ECO:0008006" key="4">
    <source>
        <dbReference type="Google" id="ProtNLM"/>
    </source>
</evidence>
<evidence type="ECO:0000313" key="2">
    <source>
        <dbReference type="EMBL" id="PZP57227.1"/>
    </source>
</evidence>